<dbReference type="SUPFAM" id="SSF51045">
    <property type="entry name" value="WW domain"/>
    <property type="match status" value="2"/>
</dbReference>
<evidence type="ECO:0000256" key="15">
    <source>
        <dbReference type="SAM" id="MobiDB-lite"/>
    </source>
</evidence>
<dbReference type="PROSITE" id="PS50020">
    <property type="entry name" value="WW_DOMAIN_2"/>
    <property type="match status" value="2"/>
</dbReference>
<keyword evidence="10" id="KW-0010">Activator</keyword>
<evidence type="ECO:0000256" key="1">
    <source>
        <dbReference type="ARBA" id="ARBA00004123"/>
    </source>
</evidence>
<evidence type="ECO:0000256" key="8">
    <source>
        <dbReference type="ARBA" id="ARBA00022949"/>
    </source>
</evidence>
<reference evidence="17" key="1">
    <citation type="journal article" date="2017" name="Parasit. Vectors">
        <title>Sialotranscriptomics of Rhipicephalus zambeziensis reveals intricate expression profiles of secretory proteins and suggests tight temporal transcriptional regulation during blood-feeding.</title>
        <authorList>
            <person name="de Castro M.H."/>
            <person name="de Klerk D."/>
            <person name="Pienaar R."/>
            <person name="Rees D.J.G."/>
            <person name="Mans B.J."/>
        </authorList>
    </citation>
    <scope>NUCLEOTIDE SEQUENCE</scope>
    <source>
        <tissue evidence="17">Salivary glands</tissue>
    </source>
</reference>
<accession>A0A224YXB1</accession>
<keyword evidence="7" id="KW-0677">Repeat</keyword>
<dbReference type="EMBL" id="GFPF01011101">
    <property type="protein sequence ID" value="MAA22247.1"/>
    <property type="molecule type" value="Transcribed_RNA"/>
</dbReference>
<dbReference type="GO" id="GO:0005634">
    <property type="term" value="C:nucleus"/>
    <property type="evidence" value="ECO:0007669"/>
    <property type="project" value="UniProtKB-SubCell"/>
</dbReference>
<feature type="compositionally biased region" description="Pro residues" evidence="15">
    <location>
        <begin position="193"/>
        <end position="206"/>
    </location>
</feature>
<keyword evidence="11" id="KW-0804">Transcription</keyword>
<dbReference type="Gene3D" id="6.20.430.10">
    <property type="match status" value="1"/>
</dbReference>
<evidence type="ECO:0000256" key="13">
    <source>
        <dbReference type="ARBA" id="ARBA00038057"/>
    </source>
</evidence>
<feature type="region of interest" description="Disordered" evidence="15">
    <location>
        <begin position="353"/>
        <end position="449"/>
    </location>
</feature>
<dbReference type="FunFam" id="2.20.70.10:FF:000019">
    <property type="entry name" value="Putative transcriptional coactivator YAP1"/>
    <property type="match status" value="1"/>
</dbReference>
<dbReference type="Gene3D" id="2.20.70.10">
    <property type="match status" value="2"/>
</dbReference>
<keyword evidence="14" id="KW-0175">Coiled coil</keyword>
<comment type="subcellular location">
    <subcellularLocation>
        <location evidence="2">Cell junction</location>
    </subcellularLocation>
    <subcellularLocation>
        <location evidence="3">Cytoplasm</location>
    </subcellularLocation>
    <subcellularLocation>
        <location evidence="1">Nucleus</location>
    </subcellularLocation>
</comment>
<feature type="coiled-coil region" evidence="14">
    <location>
        <begin position="303"/>
        <end position="330"/>
    </location>
</feature>
<feature type="domain" description="WW" evidence="16">
    <location>
        <begin position="212"/>
        <end position="245"/>
    </location>
</feature>
<feature type="region of interest" description="Disordered" evidence="15">
    <location>
        <begin position="255"/>
        <end position="285"/>
    </location>
</feature>
<keyword evidence="12" id="KW-0539">Nucleus</keyword>
<evidence type="ECO:0000256" key="5">
    <source>
        <dbReference type="ARBA" id="ARBA00022491"/>
    </source>
</evidence>
<dbReference type="CDD" id="cd00201">
    <property type="entry name" value="WW"/>
    <property type="match status" value="2"/>
</dbReference>
<evidence type="ECO:0000256" key="10">
    <source>
        <dbReference type="ARBA" id="ARBA00023159"/>
    </source>
</evidence>
<feature type="compositionally biased region" description="Polar residues" evidence="15">
    <location>
        <begin position="265"/>
        <end position="285"/>
    </location>
</feature>
<feature type="compositionally biased region" description="Polar residues" evidence="15">
    <location>
        <begin position="1"/>
        <end position="13"/>
    </location>
</feature>
<dbReference type="GO" id="GO:0070161">
    <property type="term" value="C:anchoring junction"/>
    <property type="evidence" value="ECO:0007669"/>
    <property type="project" value="UniProtKB-SubCell"/>
</dbReference>
<name>A0A224YXB1_9ACAR</name>
<dbReference type="PANTHER" id="PTHR17616">
    <property type="entry name" value="YES-ASSOCIATED PROTEIN YAP1 FAMILY MEMBER"/>
    <property type="match status" value="1"/>
</dbReference>
<evidence type="ECO:0000256" key="11">
    <source>
        <dbReference type="ARBA" id="ARBA00023163"/>
    </source>
</evidence>
<dbReference type="InterPro" id="IPR053819">
    <property type="entry name" value="TEADIR3_omega_loop"/>
</dbReference>
<dbReference type="Pfam" id="PF15238">
    <property type="entry name" value="TEADIR3"/>
    <property type="match status" value="1"/>
</dbReference>
<sequence length="481" mass="51854">MSSSPSQPNNGAATNGRGEMIEQKGPNHIVRIRSDSDINLDDLFKAVMQPSDRVPLSVPMRLRNLPASFFQQPDRSKSASHSRESSSDATFSPSEASAAAAAAAAAAAVAAPPSLPVNHPRAHSSPASLQQSYNAPSPQHLRQQSYDLVDDLPPGWEMAKTSTGQRYFLNHLTQTTTWDDPRKKTPSNKHHATPPPPPHTAAPPAGPFKNLGPLPDGWEQATTAEGEVYFINHIERTTSWFDPRIPAHAQKPLLQSHASPLPGHAQSQGSGNAVSSTGPTSPDTMNSISAVVAATSSLTLQQQRQQKMRLQQLQMERERLKIRQQEILRQTAFLGNSARNEMMLRRTLTEEILPSPTSPTASDVAGVGPTTDPFLGGDFHSRQESADSGLGLGPNYSLPHTPEDFLSSMDDSIDAGLNDDPNNQNSELSLDGLQGTGIDLGTENMDSDDLVPSLQEELQGDLLSDMEALLTSSKDSVLTWL</sequence>
<evidence type="ECO:0000256" key="4">
    <source>
        <dbReference type="ARBA" id="ARBA00022490"/>
    </source>
</evidence>
<evidence type="ECO:0000256" key="2">
    <source>
        <dbReference type="ARBA" id="ARBA00004282"/>
    </source>
</evidence>
<dbReference type="GO" id="GO:0035329">
    <property type="term" value="P:hippo signaling"/>
    <property type="evidence" value="ECO:0007669"/>
    <property type="project" value="TreeGrafter"/>
</dbReference>
<dbReference type="FunFam" id="2.20.70.10:FF:000012">
    <property type="entry name" value="transcriptional coactivator YAP1 isoform X2"/>
    <property type="match status" value="1"/>
</dbReference>
<keyword evidence="5" id="KW-0678">Repressor</keyword>
<dbReference type="AlphaFoldDB" id="A0A224YXB1"/>
<dbReference type="Pfam" id="PF00397">
    <property type="entry name" value="WW"/>
    <property type="match status" value="2"/>
</dbReference>
<keyword evidence="8" id="KW-0965">Cell junction</keyword>
<evidence type="ECO:0000313" key="17">
    <source>
        <dbReference type="EMBL" id="MAA22247.1"/>
    </source>
</evidence>
<organism evidence="17">
    <name type="scientific">Rhipicephalus zambeziensis</name>
    <dbReference type="NCBI Taxonomy" id="60191"/>
    <lineage>
        <taxon>Eukaryota</taxon>
        <taxon>Metazoa</taxon>
        <taxon>Ecdysozoa</taxon>
        <taxon>Arthropoda</taxon>
        <taxon>Chelicerata</taxon>
        <taxon>Arachnida</taxon>
        <taxon>Acari</taxon>
        <taxon>Parasitiformes</taxon>
        <taxon>Ixodida</taxon>
        <taxon>Ixodoidea</taxon>
        <taxon>Ixodidae</taxon>
        <taxon>Rhipicephalinae</taxon>
        <taxon>Rhipicephalus</taxon>
        <taxon>Rhipicephalus</taxon>
    </lineage>
</organism>
<proteinExistence type="inferred from homology"/>
<keyword evidence="9" id="KW-0805">Transcription regulation</keyword>
<evidence type="ECO:0000256" key="9">
    <source>
        <dbReference type="ARBA" id="ARBA00023015"/>
    </source>
</evidence>
<feature type="compositionally biased region" description="Polar residues" evidence="15">
    <location>
        <begin position="125"/>
        <end position="141"/>
    </location>
</feature>
<evidence type="ECO:0000256" key="3">
    <source>
        <dbReference type="ARBA" id="ARBA00004496"/>
    </source>
</evidence>
<dbReference type="GO" id="GO:0005737">
    <property type="term" value="C:cytoplasm"/>
    <property type="evidence" value="ECO:0007669"/>
    <property type="project" value="UniProtKB-SubCell"/>
</dbReference>
<feature type="compositionally biased region" description="Low complexity" evidence="15">
    <location>
        <begin position="96"/>
        <end position="111"/>
    </location>
</feature>
<evidence type="ECO:0000256" key="6">
    <source>
        <dbReference type="ARBA" id="ARBA00022553"/>
    </source>
</evidence>
<feature type="region of interest" description="Disordered" evidence="15">
    <location>
        <begin position="1"/>
        <end position="32"/>
    </location>
</feature>
<evidence type="ECO:0000256" key="14">
    <source>
        <dbReference type="SAM" id="Coils"/>
    </source>
</evidence>
<protein>
    <submittedName>
        <fullName evidence="17">Protein yorkie</fullName>
    </submittedName>
</protein>
<dbReference type="GO" id="GO:0045944">
    <property type="term" value="P:positive regulation of transcription by RNA polymerase II"/>
    <property type="evidence" value="ECO:0007669"/>
    <property type="project" value="TreeGrafter"/>
</dbReference>
<evidence type="ECO:0000256" key="12">
    <source>
        <dbReference type="ARBA" id="ARBA00023242"/>
    </source>
</evidence>
<dbReference type="GO" id="GO:0003713">
    <property type="term" value="F:transcription coactivator activity"/>
    <property type="evidence" value="ECO:0007669"/>
    <property type="project" value="TreeGrafter"/>
</dbReference>
<dbReference type="SMART" id="SM00456">
    <property type="entry name" value="WW"/>
    <property type="match status" value="2"/>
</dbReference>
<feature type="domain" description="WW" evidence="16">
    <location>
        <begin position="150"/>
        <end position="183"/>
    </location>
</feature>
<comment type="similarity">
    <text evidence="13">Belongs to the YAP1 family.</text>
</comment>
<evidence type="ECO:0000259" key="16">
    <source>
        <dbReference type="PROSITE" id="PS50020"/>
    </source>
</evidence>
<dbReference type="InterPro" id="IPR051583">
    <property type="entry name" value="YAP1"/>
</dbReference>
<feature type="region of interest" description="Disordered" evidence="15">
    <location>
        <begin position="67"/>
        <end position="141"/>
    </location>
</feature>
<keyword evidence="4" id="KW-0963">Cytoplasm</keyword>
<keyword evidence="6" id="KW-0597">Phosphoprotein</keyword>
<dbReference type="PROSITE" id="PS01159">
    <property type="entry name" value="WW_DOMAIN_1"/>
    <property type="match status" value="2"/>
</dbReference>
<feature type="compositionally biased region" description="Basic and acidic residues" evidence="15">
    <location>
        <begin position="74"/>
        <end position="86"/>
    </location>
</feature>
<dbReference type="PANTHER" id="PTHR17616:SF8">
    <property type="entry name" value="TRANSCRIPTIONAL COACTIVATOR YORKIE"/>
    <property type="match status" value="1"/>
</dbReference>
<evidence type="ECO:0000256" key="7">
    <source>
        <dbReference type="ARBA" id="ARBA00022737"/>
    </source>
</evidence>
<dbReference type="InterPro" id="IPR036020">
    <property type="entry name" value="WW_dom_sf"/>
</dbReference>
<feature type="region of interest" description="Disordered" evidence="15">
    <location>
        <begin position="173"/>
        <end position="219"/>
    </location>
</feature>
<dbReference type="InterPro" id="IPR001202">
    <property type="entry name" value="WW_dom"/>
</dbReference>